<dbReference type="GeneID" id="112274215"/>
<keyword evidence="4" id="KW-1185">Reference proteome</keyword>
<evidence type="ECO:0000313" key="4">
    <source>
        <dbReference type="Proteomes" id="UP000006727"/>
    </source>
</evidence>
<reference evidence="3" key="3">
    <citation type="submission" date="2020-12" db="UniProtKB">
        <authorList>
            <consortium name="EnsemblPlants"/>
        </authorList>
    </citation>
    <scope>IDENTIFICATION</scope>
</reference>
<proteinExistence type="predicted"/>
<feature type="region of interest" description="Disordered" evidence="1">
    <location>
        <begin position="796"/>
        <end position="818"/>
    </location>
</feature>
<feature type="compositionally biased region" description="Basic and acidic residues" evidence="1">
    <location>
        <begin position="320"/>
        <end position="336"/>
    </location>
</feature>
<feature type="region of interest" description="Disordered" evidence="1">
    <location>
        <begin position="1"/>
        <end position="90"/>
    </location>
</feature>
<feature type="compositionally biased region" description="Basic and acidic residues" evidence="1">
    <location>
        <begin position="400"/>
        <end position="419"/>
    </location>
</feature>
<evidence type="ECO:0000313" key="3">
    <source>
        <dbReference type="EnsemblPlants" id="Pp3c21_22570V3.1"/>
    </source>
</evidence>
<evidence type="ECO:0000313" key="2">
    <source>
        <dbReference type="EMBL" id="PNR32375.1"/>
    </source>
</evidence>
<feature type="region of interest" description="Disordered" evidence="1">
    <location>
        <begin position="586"/>
        <end position="612"/>
    </location>
</feature>
<dbReference type="AlphaFoldDB" id="A0A2K1ISX9"/>
<dbReference type="Proteomes" id="UP000006727">
    <property type="component" value="Chromosome 21"/>
</dbReference>
<dbReference type="RefSeq" id="XP_024359255.1">
    <property type="nucleotide sequence ID" value="XM_024503487.2"/>
</dbReference>
<feature type="region of interest" description="Disordered" evidence="1">
    <location>
        <begin position="929"/>
        <end position="955"/>
    </location>
</feature>
<feature type="region of interest" description="Disordered" evidence="1">
    <location>
        <begin position="734"/>
        <end position="759"/>
    </location>
</feature>
<feature type="compositionally biased region" description="Polar residues" evidence="1">
    <location>
        <begin position="310"/>
        <end position="319"/>
    </location>
</feature>
<feature type="compositionally biased region" description="Basic and acidic residues" evidence="1">
    <location>
        <begin position="221"/>
        <end position="237"/>
    </location>
</feature>
<dbReference type="EnsemblPlants" id="Pp3c21_22570V3.3">
    <property type="protein sequence ID" value="Pp3c21_22570V3.3"/>
    <property type="gene ID" value="Pp3c21_22570"/>
</dbReference>
<feature type="compositionally biased region" description="Polar residues" evidence="1">
    <location>
        <begin position="747"/>
        <end position="759"/>
    </location>
</feature>
<name>A0A2K1ISX9_PHYPA</name>
<dbReference type="EnsemblPlants" id="Pp3c21_22570V3.1">
    <property type="protein sequence ID" value="Pp3c21_22570V3.1"/>
    <property type="gene ID" value="Pp3c21_22570"/>
</dbReference>
<feature type="compositionally biased region" description="Polar residues" evidence="1">
    <location>
        <begin position="587"/>
        <end position="597"/>
    </location>
</feature>
<organism evidence="2">
    <name type="scientific">Physcomitrium patens</name>
    <name type="common">Spreading-leaved earth moss</name>
    <name type="synonym">Physcomitrella patens</name>
    <dbReference type="NCBI Taxonomy" id="3218"/>
    <lineage>
        <taxon>Eukaryota</taxon>
        <taxon>Viridiplantae</taxon>
        <taxon>Streptophyta</taxon>
        <taxon>Embryophyta</taxon>
        <taxon>Bryophyta</taxon>
        <taxon>Bryophytina</taxon>
        <taxon>Bryopsida</taxon>
        <taxon>Funariidae</taxon>
        <taxon>Funariales</taxon>
        <taxon>Funariaceae</taxon>
        <taxon>Physcomitrium</taxon>
    </lineage>
</organism>
<feature type="compositionally biased region" description="Low complexity" evidence="1">
    <location>
        <begin position="1"/>
        <end position="26"/>
    </location>
</feature>
<feature type="compositionally biased region" description="Basic and acidic residues" evidence="1">
    <location>
        <begin position="204"/>
        <end position="214"/>
    </location>
</feature>
<gene>
    <name evidence="3" type="primary">LOC112274215</name>
    <name evidence="2" type="ORF">PHYPA_026501</name>
</gene>
<dbReference type="KEGG" id="ppp:112274215"/>
<feature type="region of interest" description="Disordered" evidence="1">
    <location>
        <begin position="307"/>
        <end position="336"/>
    </location>
</feature>
<feature type="compositionally biased region" description="Basic residues" evidence="1">
    <location>
        <begin position="81"/>
        <end position="90"/>
    </location>
</feature>
<sequence>MTTPSSLPSPAQALPPLSRIGSNLPSDPDDSDLDSSFFLVSGSPESHDDWSDDHLDSNDDSDHHAHSSDSEDTTAAGTSKPKNHPHKKHSFNSASDYLSFFIALRKGFCSRNLDDRIEIYKSHNCVDKVNSSGGGDSAQQKWKKTTKAGVGGASEGTCSYRDFEVYTHKDHEDDSSFSAMFKCTATDIPKNLLKRASLLGNSDEQRMDAHKVDAEAVNESDENKNGKEDSQKSEKENVEMTVVLKRDVKAHLLKLADELRLLQNPCKDFTHQEYEDIHVEIGLSDSQTNCANQSKLRNENLKSIEDEQISSHSVNSDKQSCWRESDSKCQHGKSDWKHAVPDYSPKSLKIQIQAALMDNKLESKEKGAVTSENDSIAQPKHLQEKSTSLSDDSNETAEMTDVRTSLENKRAQSEVSSDEFKSQDVPLLHIYMKEKHQPEIVAKEPKHKSKAKKVKASKKKKLHLFRDGFTLPSATKPVGDANSAQLIAGFGNEVQASNATIKIPISREVAATADDMQSPTKDKMQISAKKKVAEVILGDTTELLSSSKSTPTRVHPIKARATDAKAYDFTRAVDVSQDALTIGPSPSLANNLSTGEGDSTKIPATEGRHRDQTYQGAQNAGYSEEKHVKAMLTPTLPQISSRRCFPLSDVGTDTTSKLATTLNESLLVPNRSVASSLASTISHPMSFSSDEPESNSETVGIIQGILTPVGNTISTAGPTQSSFVETPLTSYRSGKRVRTAAAASSCPRMSTTDTRNSHNSRLVQQPVSQNQAHASNSVPTLPLQLDINPPAWFNADGRANGNFPRVQSGTNSRPGFPFPAVSTTSPFYGQGSSAISGRLATSAADDVSKDSWSNLRANVPESGQVNVPLEPVLPLATAQLFSFPSSIDNGGVKSVWPGVTPTGFARKLPEQTAAPSPMVLWPHLYPRSSSTDNAKASTLHMETGEGNNPQSDMGARLDSESEVLSFSPLPECGVRSTTQRPKLAYNPLAAEQDRQRQLLEALKPPGWSTLSTEHDFHQNIQYGNSQRLQDNQFFSPASLPQRFEQLKLNNMNGAMSFQSSATTPTQFPLQYQMDHALPDSLRNDFGLTRLGSTHTFSARKEEPHLVHPPATASEMVTGAVNLDQSHLCCYCFTRRAEHLVMDCQHLGPCLECAASMKIEYCRQPNCLTKVTKLLRYFL</sequence>
<dbReference type="EMBL" id="ABEU02000021">
    <property type="protein sequence ID" value="PNR32375.1"/>
    <property type="molecule type" value="Genomic_DNA"/>
</dbReference>
<feature type="region of interest" description="Disordered" evidence="1">
    <location>
        <begin position="204"/>
        <end position="237"/>
    </location>
</feature>
<feature type="region of interest" description="Disordered" evidence="1">
    <location>
        <begin position="364"/>
        <end position="419"/>
    </location>
</feature>
<evidence type="ECO:0000256" key="1">
    <source>
        <dbReference type="SAM" id="MobiDB-lite"/>
    </source>
</evidence>
<dbReference type="PaxDb" id="3218-PP1S477_7V6.1"/>
<accession>A0A2K1ISX9</accession>
<dbReference type="Gramene" id="Pp3c21_22570V3.3">
    <property type="protein sequence ID" value="Pp3c21_22570V3.3"/>
    <property type="gene ID" value="Pp3c21_22570"/>
</dbReference>
<dbReference type="OrthoDB" id="1991699at2759"/>
<protein>
    <submittedName>
        <fullName evidence="2 3">Uncharacterized protein</fullName>
    </submittedName>
</protein>
<feature type="compositionally biased region" description="Basic and acidic residues" evidence="1">
    <location>
        <begin position="45"/>
        <end position="69"/>
    </location>
</feature>
<reference evidence="2 4" key="1">
    <citation type="journal article" date="2008" name="Science">
        <title>The Physcomitrella genome reveals evolutionary insights into the conquest of land by plants.</title>
        <authorList>
            <person name="Rensing S."/>
            <person name="Lang D."/>
            <person name="Zimmer A."/>
            <person name="Terry A."/>
            <person name="Salamov A."/>
            <person name="Shapiro H."/>
            <person name="Nishiyama T."/>
            <person name="Perroud P.-F."/>
            <person name="Lindquist E."/>
            <person name="Kamisugi Y."/>
            <person name="Tanahashi T."/>
            <person name="Sakakibara K."/>
            <person name="Fujita T."/>
            <person name="Oishi K."/>
            <person name="Shin-I T."/>
            <person name="Kuroki Y."/>
            <person name="Toyoda A."/>
            <person name="Suzuki Y."/>
            <person name="Hashimoto A."/>
            <person name="Yamaguchi K."/>
            <person name="Sugano A."/>
            <person name="Kohara Y."/>
            <person name="Fujiyama A."/>
            <person name="Anterola A."/>
            <person name="Aoki S."/>
            <person name="Ashton N."/>
            <person name="Barbazuk W.B."/>
            <person name="Barker E."/>
            <person name="Bennetzen J."/>
            <person name="Bezanilla M."/>
            <person name="Blankenship R."/>
            <person name="Cho S.H."/>
            <person name="Dutcher S."/>
            <person name="Estelle M."/>
            <person name="Fawcett J.A."/>
            <person name="Gundlach H."/>
            <person name="Hanada K."/>
            <person name="Heyl A."/>
            <person name="Hicks K.A."/>
            <person name="Hugh J."/>
            <person name="Lohr M."/>
            <person name="Mayer K."/>
            <person name="Melkozernov A."/>
            <person name="Murata T."/>
            <person name="Nelson D."/>
            <person name="Pils B."/>
            <person name="Prigge M."/>
            <person name="Reiss B."/>
            <person name="Renner T."/>
            <person name="Rombauts S."/>
            <person name="Rushton P."/>
            <person name="Sanderfoot A."/>
            <person name="Schween G."/>
            <person name="Shiu S.-H."/>
            <person name="Stueber K."/>
            <person name="Theodoulou F.L."/>
            <person name="Tu H."/>
            <person name="Van de Peer Y."/>
            <person name="Verrier P.J."/>
            <person name="Waters E."/>
            <person name="Wood A."/>
            <person name="Yang L."/>
            <person name="Cove D."/>
            <person name="Cuming A."/>
            <person name="Hasebe M."/>
            <person name="Lucas S."/>
            <person name="Mishler D.B."/>
            <person name="Reski R."/>
            <person name="Grigoriev I."/>
            <person name="Quatrano R.S."/>
            <person name="Boore J.L."/>
        </authorList>
    </citation>
    <scope>NUCLEOTIDE SEQUENCE [LARGE SCALE GENOMIC DNA]</scope>
    <source>
        <strain evidence="3 4">cv. Gransden 2004</strain>
    </source>
</reference>
<reference evidence="2 4" key="2">
    <citation type="journal article" date="2018" name="Plant J.">
        <title>The Physcomitrella patens chromosome-scale assembly reveals moss genome structure and evolution.</title>
        <authorList>
            <person name="Lang D."/>
            <person name="Ullrich K.K."/>
            <person name="Murat F."/>
            <person name="Fuchs J."/>
            <person name="Jenkins J."/>
            <person name="Haas F.B."/>
            <person name="Piednoel M."/>
            <person name="Gundlach H."/>
            <person name="Van Bel M."/>
            <person name="Meyberg R."/>
            <person name="Vives C."/>
            <person name="Morata J."/>
            <person name="Symeonidi A."/>
            <person name="Hiss M."/>
            <person name="Muchero W."/>
            <person name="Kamisugi Y."/>
            <person name="Saleh O."/>
            <person name="Blanc G."/>
            <person name="Decker E.L."/>
            <person name="van Gessel N."/>
            <person name="Grimwood J."/>
            <person name="Hayes R.D."/>
            <person name="Graham S.W."/>
            <person name="Gunter L.E."/>
            <person name="McDaniel S.F."/>
            <person name="Hoernstein S.N.W."/>
            <person name="Larsson A."/>
            <person name="Li F.W."/>
            <person name="Perroud P.F."/>
            <person name="Phillips J."/>
            <person name="Ranjan P."/>
            <person name="Rokshar D.S."/>
            <person name="Rothfels C.J."/>
            <person name="Schneider L."/>
            <person name="Shu S."/>
            <person name="Stevenson D.W."/>
            <person name="Thummler F."/>
            <person name="Tillich M."/>
            <person name="Villarreal Aguilar J.C."/>
            <person name="Widiez T."/>
            <person name="Wong G.K."/>
            <person name="Wymore A."/>
            <person name="Zhang Y."/>
            <person name="Zimmer A.D."/>
            <person name="Quatrano R.S."/>
            <person name="Mayer K.F.X."/>
            <person name="Goodstein D."/>
            <person name="Casacuberta J.M."/>
            <person name="Vandepoele K."/>
            <person name="Reski R."/>
            <person name="Cuming A.C."/>
            <person name="Tuskan G.A."/>
            <person name="Maumus F."/>
            <person name="Salse J."/>
            <person name="Schmutz J."/>
            <person name="Rensing S.A."/>
        </authorList>
    </citation>
    <scope>NUCLEOTIDE SEQUENCE [LARGE SCALE GENOMIC DNA]</scope>
    <source>
        <strain evidence="3 4">cv. Gransden 2004</strain>
    </source>
</reference>
<dbReference type="Gramene" id="Pp3c21_22570V3.1">
    <property type="protein sequence ID" value="Pp3c21_22570V3.1"/>
    <property type="gene ID" value="Pp3c21_22570"/>
</dbReference>